<dbReference type="InterPro" id="IPR002921">
    <property type="entry name" value="Fungal_lipase-type"/>
</dbReference>
<proteinExistence type="predicted"/>
<keyword evidence="3" id="KW-1185">Reference proteome</keyword>
<evidence type="ECO:0000259" key="1">
    <source>
        <dbReference type="Pfam" id="PF01764"/>
    </source>
</evidence>
<accession>A0ABS7FH52</accession>
<gene>
    <name evidence="2" type="ORF">KIF53_17270</name>
</gene>
<dbReference type="SUPFAM" id="SSF53474">
    <property type="entry name" value="alpha/beta-Hydrolases"/>
    <property type="match status" value="1"/>
</dbReference>
<dbReference type="RefSeq" id="WP_043579207.1">
    <property type="nucleotide sequence ID" value="NZ_CP142381.1"/>
</dbReference>
<dbReference type="GeneID" id="89685203"/>
<dbReference type="PANTHER" id="PTHR45856">
    <property type="entry name" value="ALPHA/BETA-HYDROLASES SUPERFAMILY PROTEIN"/>
    <property type="match status" value="1"/>
</dbReference>
<dbReference type="Gene3D" id="3.40.50.1820">
    <property type="entry name" value="alpha/beta hydrolase"/>
    <property type="match status" value="1"/>
</dbReference>
<dbReference type="EMBL" id="JAHDTB010000017">
    <property type="protein sequence ID" value="MBW8289387.1"/>
    <property type="molecule type" value="Genomic_DNA"/>
</dbReference>
<sequence length="281" mass="30278">MNPRYDASSAALLNPGLSDTLFQFDRSYSHPQLAAECARLAYIRFEDGDAERHRLASALSLAGLQLAQTFSVDNSHSHGFAAVLPSTLTIVAFRGTEVSQITDIATDLRASLTPWSQGGRVHLGFAAAAGQLLPAFSSWWDNHATPQLILAGHSLGAAIATLFASAHRQAELITIGSPRVGDQDFAAACAGQAICRYVDCCDLVARVPPETPDFPLYVHLPGERYIDKDGGIHDAPGFDIAADQAAAREEYLLQRAWKIDSVPLRDLADHAPINYLTALFP</sequence>
<evidence type="ECO:0000313" key="3">
    <source>
        <dbReference type="Proteomes" id="UP000711178"/>
    </source>
</evidence>
<dbReference type="Proteomes" id="UP000711178">
    <property type="component" value="Unassembled WGS sequence"/>
</dbReference>
<name>A0ABS7FH52_9NEIS</name>
<organism evidence="2 3">
    <name type="scientific">Chromobacterium subtsugae</name>
    <dbReference type="NCBI Taxonomy" id="251747"/>
    <lineage>
        <taxon>Bacteria</taxon>
        <taxon>Pseudomonadati</taxon>
        <taxon>Pseudomonadota</taxon>
        <taxon>Betaproteobacteria</taxon>
        <taxon>Neisseriales</taxon>
        <taxon>Chromobacteriaceae</taxon>
        <taxon>Chromobacterium</taxon>
    </lineage>
</organism>
<dbReference type="InterPro" id="IPR029058">
    <property type="entry name" value="AB_hydrolase_fold"/>
</dbReference>
<protein>
    <submittedName>
        <fullName evidence="2">Lipase family protein</fullName>
    </submittedName>
</protein>
<dbReference type="CDD" id="cd00519">
    <property type="entry name" value="Lipase_3"/>
    <property type="match status" value="1"/>
</dbReference>
<dbReference type="InterPro" id="IPR051218">
    <property type="entry name" value="Sec_MonoDiacylglyc_Lipase"/>
</dbReference>
<comment type="caution">
    <text evidence="2">The sequence shown here is derived from an EMBL/GenBank/DDBJ whole genome shotgun (WGS) entry which is preliminary data.</text>
</comment>
<dbReference type="Pfam" id="PF01764">
    <property type="entry name" value="Lipase_3"/>
    <property type="match status" value="1"/>
</dbReference>
<reference evidence="2 3" key="1">
    <citation type="submission" date="2021-05" db="EMBL/GenBank/DDBJ databases">
        <title>Draft Whole Genome Sequencing Of Biosensor Chromobacterium violaceum Strain CV026 Reveals A Regulatory RNA In Chromobacterium violaceum Phenotype Regulatory Network.</title>
        <authorList>
            <person name="Hong K.W."/>
            <person name="Chan K.G."/>
            <person name="Chang C.-Y."/>
        </authorList>
    </citation>
    <scope>NUCLEOTIDE SEQUENCE [LARGE SCALE GENOMIC DNA]</scope>
    <source>
        <strain evidence="2 3">ATCC 31532</strain>
    </source>
</reference>
<dbReference type="PANTHER" id="PTHR45856:SF24">
    <property type="entry name" value="FUNGAL LIPASE-LIKE DOMAIN-CONTAINING PROTEIN"/>
    <property type="match status" value="1"/>
</dbReference>
<feature type="domain" description="Fungal lipase-type" evidence="1">
    <location>
        <begin position="90"/>
        <end position="210"/>
    </location>
</feature>
<evidence type="ECO:0000313" key="2">
    <source>
        <dbReference type="EMBL" id="MBW8289387.1"/>
    </source>
</evidence>